<comment type="subcellular location">
    <subcellularLocation>
        <location evidence="1">Cytoplasm</location>
    </subcellularLocation>
</comment>
<keyword evidence="7" id="KW-0949">S-adenosyl-L-methionine</keyword>
<keyword evidence="4" id="KW-0963">Cytoplasm</keyword>
<dbReference type="SUPFAM" id="SSF53335">
    <property type="entry name" value="S-adenosyl-L-methionine-dependent methyltransferases"/>
    <property type="match status" value="1"/>
</dbReference>
<dbReference type="Pfam" id="PF01135">
    <property type="entry name" value="PCMT"/>
    <property type="match status" value="1"/>
</dbReference>
<dbReference type="EC" id="2.1.1.77" evidence="3"/>
<dbReference type="GO" id="GO:0005737">
    <property type="term" value="C:cytoplasm"/>
    <property type="evidence" value="ECO:0007669"/>
    <property type="project" value="UniProtKB-SubCell"/>
</dbReference>
<evidence type="ECO:0000256" key="1">
    <source>
        <dbReference type="ARBA" id="ARBA00004496"/>
    </source>
</evidence>
<dbReference type="PANTHER" id="PTHR11579:SF0">
    <property type="entry name" value="PROTEIN-L-ISOASPARTATE(D-ASPARTATE) O-METHYLTRANSFERASE"/>
    <property type="match status" value="1"/>
</dbReference>
<evidence type="ECO:0000256" key="7">
    <source>
        <dbReference type="ARBA" id="ARBA00022691"/>
    </source>
</evidence>
<dbReference type="AlphaFoldDB" id="A0A3B1DBY6"/>
<dbReference type="NCBIfam" id="NF001453">
    <property type="entry name" value="PRK00312.1"/>
    <property type="match status" value="1"/>
</dbReference>
<dbReference type="CDD" id="cd02440">
    <property type="entry name" value="AdoMet_MTases"/>
    <property type="match status" value="1"/>
</dbReference>
<dbReference type="Gene3D" id="3.40.50.150">
    <property type="entry name" value="Vaccinia Virus protein VP39"/>
    <property type="match status" value="1"/>
</dbReference>
<keyword evidence="6 8" id="KW-0808">Transferase</keyword>
<gene>
    <name evidence="8" type="ORF">MNBD_PLANCTO02-1888</name>
</gene>
<proteinExistence type="inferred from homology"/>
<keyword evidence="5 8" id="KW-0489">Methyltransferase</keyword>
<protein>
    <recommendedName>
        <fullName evidence="3">protein-L-isoaspartate(D-aspartate) O-methyltransferase</fullName>
        <ecNumber evidence="3">2.1.1.77</ecNumber>
    </recommendedName>
</protein>
<dbReference type="NCBIfam" id="TIGR00080">
    <property type="entry name" value="pimt"/>
    <property type="match status" value="1"/>
</dbReference>
<evidence type="ECO:0000256" key="6">
    <source>
        <dbReference type="ARBA" id="ARBA00022679"/>
    </source>
</evidence>
<evidence type="ECO:0000256" key="2">
    <source>
        <dbReference type="ARBA" id="ARBA00005369"/>
    </source>
</evidence>
<accession>A0A3B1DBY6</accession>
<dbReference type="GO" id="GO:0032259">
    <property type="term" value="P:methylation"/>
    <property type="evidence" value="ECO:0007669"/>
    <property type="project" value="UniProtKB-KW"/>
</dbReference>
<evidence type="ECO:0000256" key="5">
    <source>
        <dbReference type="ARBA" id="ARBA00022603"/>
    </source>
</evidence>
<reference evidence="8" key="1">
    <citation type="submission" date="2018-06" db="EMBL/GenBank/DDBJ databases">
        <authorList>
            <person name="Zhirakovskaya E."/>
        </authorList>
    </citation>
    <scope>NUCLEOTIDE SEQUENCE</scope>
</reference>
<dbReference type="InterPro" id="IPR000682">
    <property type="entry name" value="PCMT"/>
</dbReference>
<evidence type="ECO:0000313" key="8">
    <source>
        <dbReference type="EMBL" id="VAX40356.1"/>
    </source>
</evidence>
<evidence type="ECO:0000256" key="3">
    <source>
        <dbReference type="ARBA" id="ARBA00011890"/>
    </source>
</evidence>
<organism evidence="8">
    <name type="scientific">hydrothermal vent metagenome</name>
    <dbReference type="NCBI Taxonomy" id="652676"/>
    <lineage>
        <taxon>unclassified sequences</taxon>
        <taxon>metagenomes</taxon>
        <taxon>ecological metagenomes</taxon>
    </lineage>
</organism>
<dbReference type="EMBL" id="UOGL01000432">
    <property type="protein sequence ID" value="VAX40356.1"/>
    <property type="molecule type" value="Genomic_DNA"/>
</dbReference>
<dbReference type="PROSITE" id="PS01279">
    <property type="entry name" value="PCMT"/>
    <property type="match status" value="1"/>
</dbReference>
<dbReference type="Gene3D" id="2.60.120.260">
    <property type="entry name" value="Galactose-binding domain-like"/>
    <property type="match status" value="1"/>
</dbReference>
<dbReference type="HAMAP" id="MF_00090">
    <property type="entry name" value="PIMT"/>
    <property type="match status" value="1"/>
</dbReference>
<dbReference type="PANTHER" id="PTHR11579">
    <property type="entry name" value="PROTEIN-L-ISOASPARTATE O-METHYLTRANSFERASE"/>
    <property type="match status" value="1"/>
</dbReference>
<dbReference type="InterPro" id="IPR029063">
    <property type="entry name" value="SAM-dependent_MTases_sf"/>
</dbReference>
<name>A0A3B1DBY6_9ZZZZ</name>
<sequence length="413" mass="46946">MIARYSSHMKYALLLMVGVCLITSFAMGQRRRRSTYEKLRHHMVREYIEREGVTNERVLDVMRTVPRHEFMLPRMKKKAYLDGAWAIGYKQTISPPYIVAYMTETIDPQETDKVLEIGTGSGYQAAVLSGLVKEVYSIEIVKPLGLAAARRLKKLKYKNVFTKVGDGYKGWKEHAPFDKIIVTCSPENIPKPLIKQLREGGIMLIPIGERYQQVFHLLQKKDGQLVDKKLIPTLFVPMTGISEDKRLVKPNPLNPQVINGGFELDANKDEKADHWHYQRQTELVKSEKAPEGSYYLSLKNNDAGRLSQLLQGFPIQGKKIDALKVQLWVKFDGTVAGVKAYQKPMLSIQFYSSTRKSLGQTTIGPWLGTLEWQPVTKIISVPRKAREAIIRVGLNGATGTLSVDDIRMTTRRR</sequence>
<evidence type="ECO:0000256" key="4">
    <source>
        <dbReference type="ARBA" id="ARBA00022490"/>
    </source>
</evidence>
<comment type="similarity">
    <text evidence="2">Belongs to the methyltransferase superfamily. L-isoaspartyl/D-aspartyl protein methyltransferase family.</text>
</comment>
<dbReference type="GO" id="GO:0004719">
    <property type="term" value="F:protein-L-isoaspartate (D-aspartate) O-methyltransferase activity"/>
    <property type="evidence" value="ECO:0007669"/>
    <property type="project" value="UniProtKB-EC"/>
</dbReference>
<dbReference type="FunFam" id="3.40.50.150:FF:000010">
    <property type="entry name" value="Protein-L-isoaspartate O-methyltransferase"/>
    <property type="match status" value="1"/>
</dbReference>